<accession>A0A2S2NA24</accession>
<sequence length="130" mass="15053">MIDVDTYRFNNSFQDLSDAMKTLKREFQENCTDLYTNWYGEIKSLLSKKKATDGVVLKRIPEFLKCIMYTISLTIERIILKSLDCVVQLFGNLKTTPKLNVKLHFVGSKCISMPRVEEIIEKYCSALDLV</sequence>
<gene>
    <name evidence="1" type="ORF">g.130128</name>
</gene>
<dbReference type="AlphaFoldDB" id="A0A2S2NA24"/>
<name>A0A2S2NA24_SCHGA</name>
<proteinExistence type="predicted"/>
<evidence type="ECO:0000313" key="1">
    <source>
        <dbReference type="EMBL" id="MBY13626.1"/>
    </source>
</evidence>
<reference evidence="1" key="1">
    <citation type="submission" date="2018-04" db="EMBL/GenBank/DDBJ databases">
        <title>Transcriptome of Schizaphis graminum biotype I.</title>
        <authorList>
            <person name="Scully E.D."/>
            <person name="Geib S.M."/>
            <person name="Palmer N.A."/>
            <person name="Koch K."/>
            <person name="Bradshaw J."/>
            <person name="Heng-Moss T."/>
            <person name="Sarath G."/>
        </authorList>
    </citation>
    <scope>NUCLEOTIDE SEQUENCE</scope>
</reference>
<dbReference type="EMBL" id="GGMR01001007">
    <property type="protein sequence ID" value="MBY13626.1"/>
    <property type="molecule type" value="Transcribed_RNA"/>
</dbReference>
<protein>
    <submittedName>
        <fullName evidence="1">Uncharacterized protein</fullName>
    </submittedName>
</protein>
<organism evidence="1">
    <name type="scientific">Schizaphis graminum</name>
    <name type="common">Green bug aphid</name>
    <dbReference type="NCBI Taxonomy" id="13262"/>
    <lineage>
        <taxon>Eukaryota</taxon>
        <taxon>Metazoa</taxon>
        <taxon>Ecdysozoa</taxon>
        <taxon>Arthropoda</taxon>
        <taxon>Hexapoda</taxon>
        <taxon>Insecta</taxon>
        <taxon>Pterygota</taxon>
        <taxon>Neoptera</taxon>
        <taxon>Paraneoptera</taxon>
        <taxon>Hemiptera</taxon>
        <taxon>Sternorrhyncha</taxon>
        <taxon>Aphidomorpha</taxon>
        <taxon>Aphidoidea</taxon>
        <taxon>Aphididae</taxon>
        <taxon>Aphidini</taxon>
        <taxon>Schizaphis</taxon>
    </lineage>
</organism>